<dbReference type="AlphaFoldDB" id="A0A4Y2QXB4"/>
<keyword evidence="1" id="KW-0472">Membrane</keyword>
<keyword evidence="1" id="KW-0812">Transmembrane</keyword>
<feature type="transmembrane region" description="Helical" evidence="1">
    <location>
        <begin position="86"/>
        <end position="113"/>
    </location>
</feature>
<name>A0A4Y2QXB4_ARAVE</name>
<dbReference type="Proteomes" id="UP000499080">
    <property type="component" value="Unassembled WGS sequence"/>
</dbReference>
<evidence type="ECO:0000313" key="3">
    <source>
        <dbReference type="Proteomes" id="UP000499080"/>
    </source>
</evidence>
<comment type="caution">
    <text evidence="2">The sequence shown here is derived from an EMBL/GenBank/DDBJ whole genome shotgun (WGS) entry which is preliminary data.</text>
</comment>
<protein>
    <submittedName>
        <fullName evidence="2">Uncharacterized protein</fullName>
    </submittedName>
</protein>
<keyword evidence="3" id="KW-1185">Reference proteome</keyword>
<evidence type="ECO:0000256" key="1">
    <source>
        <dbReference type="SAM" id="Phobius"/>
    </source>
</evidence>
<reference evidence="2 3" key="1">
    <citation type="journal article" date="2019" name="Sci. Rep.">
        <title>Orb-weaving spider Araneus ventricosus genome elucidates the spidroin gene catalogue.</title>
        <authorList>
            <person name="Kono N."/>
            <person name="Nakamura H."/>
            <person name="Ohtoshi R."/>
            <person name="Moran D.A.P."/>
            <person name="Shinohara A."/>
            <person name="Yoshida Y."/>
            <person name="Fujiwara M."/>
            <person name="Mori M."/>
            <person name="Tomita M."/>
            <person name="Arakawa K."/>
        </authorList>
    </citation>
    <scope>NUCLEOTIDE SEQUENCE [LARGE SCALE GENOMIC DNA]</scope>
</reference>
<accession>A0A4Y2QXB4</accession>
<gene>
    <name evidence="2" type="ORF">AVEN_184786_1</name>
</gene>
<sequence length="134" mass="15252">MWAQAGSHIVFAHKVQQCFAIIVYEGIIADCGSYFLPSQMDSVKYISKRVLWESLNNVPATLESNTLFQLAGTAAHFGRYFMICSLAVNGLIELCLVPTLIYLMSTVFFPWIWKENIGMVYETLVGSDEKEQRW</sequence>
<keyword evidence="1" id="KW-1133">Transmembrane helix</keyword>
<evidence type="ECO:0000313" key="2">
    <source>
        <dbReference type="EMBL" id="GBN67820.1"/>
    </source>
</evidence>
<organism evidence="2 3">
    <name type="scientific">Araneus ventricosus</name>
    <name type="common">Orbweaver spider</name>
    <name type="synonym">Epeira ventricosa</name>
    <dbReference type="NCBI Taxonomy" id="182803"/>
    <lineage>
        <taxon>Eukaryota</taxon>
        <taxon>Metazoa</taxon>
        <taxon>Ecdysozoa</taxon>
        <taxon>Arthropoda</taxon>
        <taxon>Chelicerata</taxon>
        <taxon>Arachnida</taxon>
        <taxon>Araneae</taxon>
        <taxon>Araneomorphae</taxon>
        <taxon>Entelegynae</taxon>
        <taxon>Araneoidea</taxon>
        <taxon>Araneidae</taxon>
        <taxon>Araneus</taxon>
    </lineage>
</organism>
<proteinExistence type="predicted"/>
<dbReference type="EMBL" id="BGPR01223709">
    <property type="protein sequence ID" value="GBN67820.1"/>
    <property type="molecule type" value="Genomic_DNA"/>
</dbReference>